<sequence>MPDDTAGQALTRLPRSGPMRAPNHRAFARRTSRDTDGDVSRVLGKLEATGQNYTVLQVLANASVLFRPFVLLSDALNNHSVIPPDVREAVILLLAARDEVQYEWAEHVPMAREAGLTDSQIAALACASPTPPDLFSAAQLAALALTEELSRGTGVAADTWQRVSGEWGEAGALELVAIVGWWGGFVRTMLDALGLVHPDDGRPGRRPRS</sequence>
<feature type="region of interest" description="Disordered" evidence="1">
    <location>
        <begin position="1"/>
        <end position="22"/>
    </location>
</feature>
<organism evidence="2 3">
    <name type="scientific">Actinomadura rugatobispora</name>
    <dbReference type="NCBI Taxonomy" id="1994"/>
    <lineage>
        <taxon>Bacteria</taxon>
        <taxon>Bacillati</taxon>
        <taxon>Actinomycetota</taxon>
        <taxon>Actinomycetes</taxon>
        <taxon>Streptosporangiales</taxon>
        <taxon>Thermomonosporaceae</taxon>
        <taxon>Actinomadura</taxon>
    </lineage>
</organism>
<gene>
    <name evidence="2" type="ORF">ACFPZN_13150</name>
</gene>
<accession>A0ABW0ZXQ0</accession>
<evidence type="ECO:0000256" key="1">
    <source>
        <dbReference type="SAM" id="MobiDB-lite"/>
    </source>
</evidence>
<evidence type="ECO:0000313" key="2">
    <source>
        <dbReference type="EMBL" id="MFC5746564.1"/>
    </source>
</evidence>
<evidence type="ECO:0000313" key="3">
    <source>
        <dbReference type="Proteomes" id="UP001596074"/>
    </source>
</evidence>
<dbReference type="Gene3D" id="1.20.1290.10">
    <property type="entry name" value="AhpD-like"/>
    <property type="match status" value="1"/>
</dbReference>
<proteinExistence type="predicted"/>
<dbReference type="SUPFAM" id="SSF69118">
    <property type="entry name" value="AhpD-like"/>
    <property type="match status" value="1"/>
</dbReference>
<dbReference type="InterPro" id="IPR029032">
    <property type="entry name" value="AhpD-like"/>
</dbReference>
<protein>
    <submittedName>
        <fullName evidence="2">Carboxymuconolactone decarboxylase family protein</fullName>
    </submittedName>
</protein>
<dbReference type="RefSeq" id="WP_378282185.1">
    <property type="nucleotide sequence ID" value="NZ_JBHSON010000015.1"/>
</dbReference>
<dbReference type="PANTHER" id="PTHR34846">
    <property type="entry name" value="4-CARBOXYMUCONOLACTONE DECARBOXYLASE FAMILY PROTEIN (AFU_ORTHOLOGUE AFUA_6G11590)"/>
    <property type="match status" value="1"/>
</dbReference>
<dbReference type="Proteomes" id="UP001596074">
    <property type="component" value="Unassembled WGS sequence"/>
</dbReference>
<name>A0ABW0ZXQ0_9ACTN</name>
<dbReference type="EMBL" id="JBHSON010000015">
    <property type="protein sequence ID" value="MFC5746564.1"/>
    <property type="molecule type" value="Genomic_DNA"/>
</dbReference>
<keyword evidence="3" id="KW-1185">Reference proteome</keyword>
<reference evidence="3" key="1">
    <citation type="journal article" date="2019" name="Int. J. Syst. Evol. Microbiol.">
        <title>The Global Catalogue of Microorganisms (GCM) 10K type strain sequencing project: providing services to taxonomists for standard genome sequencing and annotation.</title>
        <authorList>
            <consortium name="The Broad Institute Genomics Platform"/>
            <consortium name="The Broad Institute Genome Sequencing Center for Infectious Disease"/>
            <person name="Wu L."/>
            <person name="Ma J."/>
        </authorList>
    </citation>
    <scope>NUCLEOTIDE SEQUENCE [LARGE SCALE GENOMIC DNA]</scope>
    <source>
        <strain evidence="3">KCTC 42087</strain>
    </source>
</reference>
<dbReference type="PANTHER" id="PTHR34846:SF11">
    <property type="entry name" value="4-CARBOXYMUCONOLACTONE DECARBOXYLASE FAMILY PROTEIN (AFU_ORTHOLOGUE AFUA_6G11590)"/>
    <property type="match status" value="1"/>
</dbReference>
<comment type="caution">
    <text evidence="2">The sequence shown here is derived from an EMBL/GenBank/DDBJ whole genome shotgun (WGS) entry which is preliminary data.</text>
</comment>